<evidence type="ECO:0000313" key="6">
    <source>
        <dbReference type="EMBL" id="RTZ82059.1"/>
    </source>
</evidence>
<reference evidence="6 7" key="1">
    <citation type="submission" date="2018-06" db="EMBL/GenBank/DDBJ databases">
        <title>Combined omics and stable isotope probing to characterize newly discovered Mariana Back-Arc vent microbial communities.</title>
        <authorList>
            <person name="Trembath-Reichert E."/>
            <person name="Huber J.A."/>
        </authorList>
    </citation>
    <scope>NUCLEOTIDE SEQUENCE [LARGE SCALE GENOMIC DNA]</scope>
    <source>
        <strain evidence="6">MAG 63_2</strain>
    </source>
</reference>
<evidence type="ECO:0000256" key="4">
    <source>
        <dbReference type="SAM" id="Phobius"/>
    </source>
</evidence>
<sequence length="143" mass="15579">MSDLETKNAIRMILLTASLGGMSYLSFNNGLLLSYFSHLGIPSATILILLSILPLTTFLVIIPFSYFSDIFGKKRIGIIGMVFSFFGFALLIGVSYFSDSLRIMAVGFGIVVFGIGSAMTLGNWFALLHPIIPEGRGSFCDFN</sequence>
<dbReference type="SUPFAM" id="SSF103473">
    <property type="entry name" value="MFS general substrate transporter"/>
    <property type="match status" value="1"/>
</dbReference>
<feature type="transmembrane region" description="Helical" evidence="4">
    <location>
        <begin position="12"/>
        <end position="35"/>
    </location>
</feature>
<feature type="transmembrane region" description="Helical" evidence="4">
    <location>
        <begin position="41"/>
        <end position="64"/>
    </location>
</feature>
<dbReference type="Gene3D" id="1.20.1250.20">
    <property type="entry name" value="MFS general substrate transporter like domains"/>
    <property type="match status" value="1"/>
</dbReference>
<keyword evidence="1 4" id="KW-0812">Transmembrane</keyword>
<evidence type="ECO:0000256" key="1">
    <source>
        <dbReference type="ARBA" id="ARBA00022692"/>
    </source>
</evidence>
<proteinExistence type="predicted"/>
<dbReference type="Proteomes" id="UP000286732">
    <property type="component" value="Unassembled WGS sequence"/>
</dbReference>
<evidence type="ECO:0000313" key="7">
    <source>
        <dbReference type="Proteomes" id="UP000286732"/>
    </source>
</evidence>
<dbReference type="GO" id="GO:0022857">
    <property type="term" value="F:transmembrane transporter activity"/>
    <property type="evidence" value="ECO:0007669"/>
    <property type="project" value="InterPro"/>
</dbReference>
<accession>A0A432GE26</accession>
<evidence type="ECO:0000259" key="5">
    <source>
        <dbReference type="PROSITE" id="PS50850"/>
    </source>
</evidence>
<organism evidence="6 7">
    <name type="scientific">SAR324 cluster bacterium</name>
    <dbReference type="NCBI Taxonomy" id="2024889"/>
    <lineage>
        <taxon>Bacteria</taxon>
        <taxon>Deltaproteobacteria</taxon>
        <taxon>SAR324 cluster</taxon>
    </lineage>
</organism>
<feature type="transmembrane region" description="Helical" evidence="4">
    <location>
        <begin position="103"/>
        <end position="126"/>
    </location>
</feature>
<comment type="caution">
    <text evidence="6">The sequence shown here is derived from an EMBL/GenBank/DDBJ whole genome shotgun (WGS) entry which is preliminary data.</text>
</comment>
<keyword evidence="3 4" id="KW-0472">Membrane</keyword>
<evidence type="ECO:0000256" key="2">
    <source>
        <dbReference type="ARBA" id="ARBA00022989"/>
    </source>
</evidence>
<gene>
    <name evidence="6" type="ORF">DSY98_01635</name>
</gene>
<dbReference type="PROSITE" id="PS50850">
    <property type="entry name" value="MFS"/>
    <property type="match status" value="1"/>
</dbReference>
<feature type="domain" description="Major facilitator superfamily (MFS) profile" evidence="5">
    <location>
        <begin position="9"/>
        <end position="143"/>
    </location>
</feature>
<dbReference type="AlphaFoldDB" id="A0A432GE26"/>
<evidence type="ECO:0000256" key="3">
    <source>
        <dbReference type="ARBA" id="ARBA00023136"/>
    </source>
</evidence>
<dbReference type="EMBL" id="QNZM01000062">
    <property type="protein sequence ID" value="RTZ82059.1"/>
    <property type="molecule type" value="Genomic_DNA"/>
</dbReference>
<protein>
    <recommendedName>
        <fullName evidence="5">Major facilitator superfamily (MFS) profile domain-containing protein</fullName>
    </recommendedName>
</protein>
<name>A0A432GE26_9DELT</name>
<feature type="transmembrane region" description="Helical" evidence="4">
    <location>
        <begin position="76"/>
        <end position="97"/>
    </location>
</feature>
<dbReference type="InterPro" id="IPR036259">
    <property type="entry name" value="MFS_trans_sf"/>
</dbReference>
<dbReference type="InterPro" id="IPR020846">
    <property type="entry name" value="MFS_dom"/>
</dbReference>
<keyword evidence="2 4" id="KW-1133">Transmembrane helix</keyword>